<feature type="compositionally biased region" description="Low complexity" evidence="1">
    <location>
        <begin position="358"/>
        <end position="367"/>
    </location>
</feature>
<dbReference type="Proteomes" id="UP000679341">
    <property type="component" value="Chromosome"/>
</dbReference>
<feature type="compositionally biased region" description="Acidic residues" evidence="1">
    <location>
        <begin position="346"/>
        <end position="357"/>
    </location>
</feature>
<keyword evidence="3" id="KW-1185">Reference proteome</keyword>
<evidence type="ECO:0000313" key="2">
    <source>
        <dbReference type="EMBL" id="QUO47967.1"/>
    </source>
</evidence>
<dbReference type="EMBL" id="CP073695">
    <property type="protein sequence ID" value="QUO47967.1"/>
    <property type="molecule type" value="Genomic_DNA"/>
</dbReference>
<name>A0A8T8LLP1_9EURY</name>
<protein>
    <submittedName>
        <fullName evidence="2">DNA primase</fullName>
    </submittedName>
</protein>
<evidence type="ECO:0000313" key="3">
    <source>
        <dbReference type="Proteomes" id="UP000679341"/>
    </source>
</evidence>
<evidence type="ECO:0000256" key="1">
    <source>
        <dbReference type="SAM" id="MobiDB-lite"/>
    </source>
</evidence>
<dbReference type="KEGG" id="hss:J7656_00930"/>
<reference evidence="2 3" key="1">
    <citation type="submission" date="2021-03" db="EMBL/GenBank/DDBJ databases">
        <title>Halorubrum sodomense MBLA0099, Whole genome shotgun sequencing.</title>
        <authorList>
            <person name="Seo M.-J."/>
            <person name="Cho E.-S."/>
            <person name="Hwang C.Y."/>
        </authorList>
    </citation>
    <scope>NUCLEOTIDE SEQUENCE [LARGE SCALE GENOMIC DNA]</scope>
    <source>
        <strain evidence="2 3">MBLA0099</strain>
    </source>
</reference>
<gene>
    <name evidence="2" type="ORF">J7656_00930</name>
</gene>
<dbReference type="GeneID" id="64826060"/>
<dbReference type="AlphaFoldDB" id="A0A8T8LLP1"/>
<sequence>MSERTTAILLIAVVALGAMTGVAAADGQFDVAVDTDADGTSTVTVIENDTAVENATVVVSVVDAENESYAGAGEYETDANGTVDLEAPEEDVTVEVTAAAGNDTAATTVELEAPDGLELDVADTDGEPVVTVTDNDTAVENATVNVTVADPANESYAGTGDYETDENGTVGLPAAEEDVTVDVTATYENESVSETVEIEAPDGLELDVENTDGEPIVTVTNDDEAAENASVTVELADDAGENASYAGTGDYETDENGTVDLPAAEEDVTVEITAEYENESVSTTADLTVGDEGDEADEQAFGQLVQEFIDGLENRDGGIGSAVSDFVTENNPGNAPDHAGGPGGPDEADDDDDENESDAPGNAPDHAGGPDGEDDGERGPPAHAGPGGDDADDDDADDEEDDADEDETENDADDEDETEDDEAEEDEAEAEDGDDDDDDEDETEDDDDDGESGPPDHAGGPGGN</sequence>
<feature type="region of interest" description="Disordered" evidence="1">
    <location>
        <begin position="315"/>
        <end position="464"/>
    </location>
</feature>
<feature type="compositionally biased region" description="Acidic residues" evidence="1">
    <location>
        <begin position="389"/>
        <end position="451"/>
    </location>
</feature>
<feature type="compositionally biased region" description="Low complexity" evidence="1">
    <location>
        <begin position="330"/>
        <end position="339"/>
    </location>
</feature>
<accession>A0A8T8LLP1</accession>
<organism evidence="2 3">
    <name type="scientific">Halorubrum ruber</name>
    <dbReference type="NCBI Taxonomy" id="2982524"/>
    <lineage>
        <taxon>Archaea</taxon>
        <taxon>Methanobacteriati</taxon>
        <taxon>Methanobacteriota</taxon>
        <taxon>Stenosarchaea group</taxon>
        <taxon>Halobacteria</taxon>
        <taxon>Halobacteriales</taxon>
        <taxon>Haloferacaceae</taxon>
        <taxon>Halorubrum</taxon>
    </lineage>
</organism>
<proteinExistence type="predicted"/>
<dbReference type="RefSeq" id="WP_211553807.1">
    <property type="nucleotide sequence ID" value="NZ_CP073695.1"/>
</dbReference>
<dbReference type="OrthoDB" id="271937at2157"/>